<dbReference type="SUPFAM" id="SSF53448">
    <property type="entry name" value="Nucleotide-diphospho-sugar transferases"/>
    <property type="match status" value="1"/>
</dbReference>
<keyword evidence="2" id="KW-0808">Transferase</keyword>
<dbReference type="KEGG" id="pmm:PMM1222"/>
<name>Q7V0N4_PROMP</name>
<dbReference type="Gene3D" id="3.90.550.10">
    <property type="entry name" value="Spore Coat Polysaccharide Biosynthesis Protein SpsA, Chain A"/>
    <property type="match status" value="1"/>
</dbReference>
<dbReference type="Proteomes" id="UP000001026">
    <property type="component" value="Chromosome"/>
</dbReference>
<dbReference type="GO" id="GO:0016758">
    <property type="term" value="F:hexosyltransferase activity"/>
    <property type="evidence" value="ECO:0007669"/>
    <property type="project" value="UniProtKB-ARBA"/>
</dbReference>
<dbReference type="eggNOG" id="COG1216">
    <property type="taxonomic scope" value="Bacteria"/>
</dbReference>
<dbReference type="STRING" id="59919.PMM1222"/>
<proteinExistence type="predicted"/>
<gene>
    <name evidence="2" type="ordered locus">PMM1222</name>
</gene>
<evidence type="ECO:0000313" key="3">
    <source>
        <dbReference type="Proteomes" id="UP000001026"/>
    </source>
</evidence>
<accession>Q7V0N4</accession>
<dbReference type="CAZy" id="GT2">
    <property type="family name" value="Glycosyltransferase Family 2"/>
</dbReference>
<dbReference type="InterPro" id="IPR001173">
    <property type="entry name" value="Glyco_trans_2-like"/>
</dbReference>
<reference evidence="2 3" key="1">
    <citation type="journal article" date="2003" name="Nature">
        <title>Genome divergence in two Prochlorococcus ecotypes reflects oceanic niche differentiation.</title>
        <authorList>
            <person name="Rocap G."/>
            <person name="Larimer F.W."/>
            <person name="Lamerdin J.E."/>
            <person name="Malfatti S."/>
            <person name="Chain P."/>
            <person name="Ahlgren N.A."/>
            <person name="Arellano A."/>
            <person name="Coleman M."/>
            <person name="Hauser L."/>
            <person name="Hess W.R."/>
            <person name="Johnson Z.I."/>
            <person name="Land M.L."/>
            <person name="Lindell D."/>
            <person name="Post A.F."/>
            <person name="Regala W."/>
            <person name="Shah M."/>
            <person name="Shaw S.L."/>
            <person name="Steglich C."/>
            <person name="Sullivan M.B."/>
            <person name="Ting C.S."/>
            <person name="Tolonen A."/>
            <person name="Webb E.A."/>
            <person name="Zinser E.R."/>
            <person name="Chisholm S.W."/>
        </authorList>
    </citation>
    <scope>NUCLEOTIDE SEQUENCE [LARGE SCALE GENOMIC DNA]</scope>
    <source>
        <strain evidence="3">CCMP1986 / NIES-2087 / MED4</strain>
    </source>
</reference>
<dbReference type="HOGENOM" id="CLU_025996_0_5_3"/>
<dbReference type="RefSeq" id="WP_011132856.1">
    <property type="nucleotide sequence ID" value="NC_005072.1"/>
</dbReference>
<dbReference type="CDD" id="cd00761">
    <property type="entry name" value="Glyco_tranf_GTA_type"/>
    <property type="match status" value="1"/>
</dbReference>
<evidence type="ECO:0000259" key="1">
    <source>
        <dbReference type="Pfam" id="PF00535"/>
    </source>
</evidence>
<dbReference type="EMBL" id="BX548174">
    <property type="protein sequence ID" value="CAE19681.1"/>
    <property type="molecule type" value="Genomic_DNA"/>
</dbReference>
<sequence>MQQEALLTCAFSTYNASETIEFAIESAFNQTYKNKEYLIIDDCSNDNTLKIISEINKKKNNVIHIVKNDKNRGIGEVRNQLIKLSNGVFIAFFDHDDYSHPDRVKEQIKSIQRFEKKHNIQSENSPLCYTNRKIIFSPKNFLICKSVSYDVNKYSNTDGALALLSAKRMPKFNLSGSTATCTLCARKKSLVFIGGFNNELRRYEDLDLAINALLKKTSLISVDEILLDQFFKNEAYKKNSEIYELKMIKLHKKFLEENNLFDFSYNFAKMKHYFINYNLFYFFKYLLYLQYKYPINFITKVMGSFKTFFFSFLNKLYSNANNKNVLE</sequence>
<evidence type="ECO:0000313" key="2">
    <source>
        <dbReference type="EMBL" id="CAE19681.1"/>
    </source>
</evidence>
<dbReference type="OrthoDB" id="396512at2"/>
<dbReference type="AlphaFoldDB" id="Q7V0N4"/>
<organism evidence="2 3">
    <name type="scientific">Prochlorococcus marinus subsp. pastoris (strain CCMP1986 / NIES-2087 / MED4)</name>
    <dbReference type="NCBI Taxonomy" id="59919"/>
    <lineage>
        <taxon>Bacteria</taxon>
        <taxon>Bacillati</taxon>
        <taxon>Cyanobacteriota</taxon>
        <taxon>Cyanophyceae</taxon>
        <taxon>Synechococcales</taxon>
        <taxon>Prochlorococcaceae</taxon>
        <taxon>Prochlorococcus</taxon>
    </lineage>
</organism>
<protein>
    <submittedName>
        <fullName evidence="2">Possible glycosyl transferase</fullName>
    </submittedName>
</protein>
<feature type="domain" description="Glycosyltransferase 2-like" evidence="1">
    <location>
        <begin position="12"/>
        <end position="117"/>
    </location>
</feature>
<dbReference type="InterPro" id="IPR029044">
    <property type="entry name" value="Nucleotide-diphossugar_trans"/>
</dbReference>
<dbReference type="PANTHER" id="PTHR22916:SF3">
    <property type="entry name" value="UDP-GLCNAC:BETAGAL BETA-1,3-N-ACETYLGLUCOSAMINYLTRANSFERASE-LIKE PROTEIN 1"/>
    <property type="match status" value="1"/>
</dbReference>
<dbReference type="PANTHER" id="PTHR22916">
    <property type="entry name" value="GLYCOSYLTRANSFERASE"/>
    <property type="match status" value="1"/>
</dbReference>
<dbReference type="Pfam" id="PF00535">
    <property type="entry name" value="Glycos_transf_2"/>
    <property type="match status" value="1"/>
</dbReference>